<dbReference type="OrthoDB" id="9788790at2"/>
<protein>
    <submittedName>
        <fullName evidence="1">Uncharacterized protein</fullName>
    </submittedName>
</protein>
<dbReference type="SUPFAM" id="SSF48239">
    <property type="entry name" value="Terpenoid cyclases/Protein prenyltransferases"/>
    <property type="match status" value="1"/>
</dbReference>
<dbReference type="Proteomes" id="UP000321085">
    <property type="component" value="Unassembled WGS sequence"/>
</dbReference>
<dbReference type="AlphaFoldDB" id="A0A512C203"/>
<name>A0A512C203_9HYPH</name>
<gene>
    <name evidence="1" type="ORF">MAE02_59050</name>
</gene>
<organism evidence="1 2">
    <name type="scientific">Microvirga aerophila</name>
    <dbReference type="NCBI Taxonomy" id="670291"/>
    <lineage>
        <taxon>Bacteria</taxon>
        <taxon>Pseudomonadati</taxon>
        <taxon>Pseudomonadota</taxon>
        <taxon>Alphaproteobacteria</taxon>
        <taxon>Hyphomicrobiales</taxon>
        <taxon>Methylobacteriaceae</taxon>
        <taxon>Microvirga</taxon>
    </lineage>
</organism>
<evidence type="ECO:0000313" key="1">
    <source>
        <dbReference type="EMBL" id="GEO18209.1"/>
    </source>
</evidence>
<dbReference type="InterPro" id="IPR008930">
    <property type="entry name" value="Terpenoid_cyclase/PrenylTrfase"/>
</dbReference>
<evidence type="ECO:0000313" key="2">
    <source>
        <dbReference type="Proteomes" id="UP000321085"/>
    </source>
</evidence>
<dbReference type="Gene3D" id="1.50.10.20">
    <property type="match status" value="1"/>
</dbReference>
<keyword evidence="2" id="KW-1185">Reference proteome</keyword>
<proteinExistence type="predicted"/>
<accession>A0A512C203</accession>
<dbReference type="EMBL" id="BJYU01000166">
    <property type="protein sequence ID" value="GEO18209.1"/>
    <property type="molecule type" value="Genomic_DNA"/>
</dbReference>
<reference evidence="1 2" key="1">
    <citation type="submission" date="2019-07" db="EMBL/GenBank/DDBJ databases">
        <title>Whole genome shotgun sequence of Microvirga aerophila NBRC 106136.</title>
        <authorList>
            <person name="Hosoyama A."/>
            <person name="Uohara A."/>
            <person name="Ohji S."/>
            <person name="Ichikawa N."/>
        </authorList>
    </citation>
    <scope>NUCLEOTIDE SEQUENCE [LARGE SCALE GENOMIC DNA]</scope>
    <source>
        <strain evidence="1 2">NBRC 106136</strain>
    </source>
</reference>
<dbReference type="RefSeq" id="WP_114189059.1">
    <property type="nucleotide sequence ID" value="NZ_BJYU01000166.1"/>
</dbReference>
<comment type="caution">
    <text evidence="1">The sequence shown here is derived from an EMBL/GenBank/DDBJ whole genome shotgun (WGS) entry which is preliminary data.</text>
</comment>
<sequence>MVDDDLNAIVDGAAAFVASTLARQSAVRGRYIGYVPGADTMVHNANLWGAFVLALGCWSGGPLAWRDLADAAIDRSVLSQREDGGWYYGEALHHRFTDGFHTGYVLEALDLCRSLLGRTDLNTPINRGLEYYLEKFLLSDGTTPYYSNGRGPLDANNFAQMVITLDRLRPTSGWADIADTVLCSAIRNLWLPSKRAFAYQRKGRVMSHIIYPRWTQVWMMHTLGLRLLASRGFGHDQR</sequence>